<protein>
    <recommendedName>
        <fullName evidence="5">DUF2946 domain-containing protein</fullName>
    </recommendedName>
</protein>
<evidence type="ECO:0000313" key="3">
    <source>
        <dbReference type="EMBL" id="MDP9837809.1"/>
    </source>
</evidence>
<dbReference type="EMBL" id="JAUSRF010000007">
    <property type="protein sequence ID" value="MDP9837809.1"/>
    <property type="molecule type" value="Genomic_DNA"/>
</dbReference>
<evidence type="ECO:0000256" key="2">
    <source>
        <dbReference type="SAM" id="Phobius"/>
    </source>
</evidence>
<feature type="compositionally biased region" description="Polar residues" evidence="1">
    <location>
        <begin position="111"/>
        <end position="121"/>
    </location>
</feature>
<dbReference type="RefSeq" id="WP_306834877.1">
    <property type="nucleotide sequence ID" value="NZ_JAUSRF010000007.1"/>
</dbReference>
<feature type="region of interest" description="Disordered" evidence="1">
    <location>
        <begin position="109"/>
        <end position="134"/>
    </location>
</feature>
<name>A0ABT9PTL2_9HYPH</name>
<evidence type="ECO:0000256" key="1">
    <source>
        <dbReference type="SAM" id="MobiDB-lite"/>
    </source>
</evidence>
<feature type="transmembrane region" description="Helical" evidence="2">
    <location>
        <begin position="12"/>
        <end position="35"/>
    </location>
</feature>
<dbReference type="Proteomes" id="UP001241472">
    <property type="component" value="Unassembled WGS sequence"/>
</dbReference>
<comment type="caution">
    <text evidence="3">The sequence shown here is derived from an EMBL/GenBank/DDBJ whole genome shotgun (WGS) entry which is preliminary data.</text>
</comment>
<reference evidence="3 4" key="1">
    <citation type="submission" date="2023-07" db="EMBL/GenBank/DDBJ databases">
        <title>Sorghum-associated microbial communities from plants grown in Nebraska, USA.</title>
        <authorList>
            <person name="Schachtman D."/>
        </authorList>
    </citation>
    <scope>NUCLEOTIDE SEQUENCE [LARGE SCALE GENOMIC DNA]</scope>
    <source>
        <strain evidence="3 4">DS1307</strain>
    </source>
</reference>
<keyword evidence="2" id="KW-0812">Transmembrane</keyword>
<gene>
    <name evidence="3" type="ORF">J2T09_002566</name>
</gene>
<evidence type="ECO:0000313" key="4">
    <source>
        <dbReference type="Proteomes" id="UP001241472"/>
    </source>
</evidence>
<accession>A0ABT9PTL2</accession>
<sequence>MTAIRQILSDRILATAMAVVIAYVLVLQAVVGGYARASTISPAKNPFHVICASYGVTDASTDKQDNPLKKSAECPCALLCRLAGSAMPAMVAGFIFVITTATAVDSRILPTENSTAPQQQRRLLAEPRAPPQYS</sequence>
<keyword evidence="2" id="KW-0472">Membrane</keyword>
<organism evidence="3 4">
    <name type="scientific">Neorhizobium huautlense</name>
    <dbReference type="NCBI Taxonomy" id="67774"/>
    <lineage>
        <taxon>Bacteria</taxon>
        <taxon>Pseudomonadati</taxon>
        <taxon>Pseudomonadota</taxon>
        <taxon>Alphaproteobacteria</taxon>
        <taxon>Hyphomicrobiales</taxon>
        <taxon>Rhizobiaceae</taxon>
        <taxon>Rhizobium/Agrobacterium group</taxon>
        <taxon>Neorhizobium</taxon>
    </lineage>
</organism>
<keyword evidence="4" id="KW-1185">Reference proteome</keyword>
<evidence type="ECO:0008006" key="5">
    <source>
        <dbReference type="Google" id="ProtNLM"/>
    </source>
</evidence>
<keyword evidence="2" id="KW-1133">Transmembrane helix</keyword>
<proteinExistence type="predicted"/>